<dbReference type="EMBL" id="JAERTY010000010">
    <property type="protein sequence ID" value="MBL1410704.1"/>
    <property type="molecule type" value="Genomic_DNA"/>
</dbReference>
<name>A0ABS1R7M3_9SPHI</name>
<protein>
    <submittedName>
        <fullName evidence="2">Outer membrane beta-barrel protein</fullName>
    </submittedName>
</protein>
<dbReference type="Proteomes" id="UP000625283">
    <property type="component" value="Unassembled WGS sequence"/>
</dbReference>
<comment type="caution">
    <text evidence="2">The sequence shown here is derived from an EMBL/GenBank/DDBJ whole genome shotgun (WGS) entry which is preliminary data.</text>
</comment>
<reference evidence="2 3" key="1">
    <citation type="submission" date="2021-01" db="EMBL/GenBank/DDBJ databases">
        <title>C459-1 draft genome sequence.</title>
        <authorList>
            <person name="Zhang X.-F."/>
        </authorList>
    </citation>
    <scope>NUCLEOTIDE SEQUENCE [LARGE SCALE GENOMIC DNA]</scope>
    <source>
        <strain evidence="3">C459-1</strain>
    </source>
</reference>
<feature type="signal peptide" evidence="1">
    <location>
        <begin position="1"/>
        <end position="22"/>
    </location>
</feature>
<dbReference type="SUPFAM" id="SSF56925">
    <property type="entry name" value="OMPA-like"/>
    <property type="match status" value="1"/>
</dbReference>
<evidence type="ECO:0000313" key="3">
    <source>
        <dbReference type="Proteomes" id="UP000625283"/>
    </source>
</evidence>
<dbReference type="InterPro" id="IPR011250">
    <property type="entry name" value="OMP/PagP_B-barrel"/>
</dbReference>
<accession>A0ABS1R7M3</accession>
<evidence type="ECO:0000256" key="1">
    <source>
        <dbReference type="SAM" id="SignalP"/>
    </source>
</evidence>
<keyword evidence="1" id="KW-0732">Signal</keyword>
<evidence type="ECO:0000313" key="2">
    <source>
        <dbReference type="EMBL" id="MBL1410704.1"/>
    </source>
</evidence>
<dbReference type="RefSeq" id="WP_202104396.1">
    <property type="nucleotide sequence ID" value="NZ_JAERTY010000010.1"/>
</dbReference>
<feature type="chain" id="PRO_5047093063" evidence="1">
    <location>
        <begin position="23"/>
        <end position="208"/>
    </location>
</feature>
<sequence>MKKAIVFVCVFLSVCIGSRAVAQISESKHELRFQISDGIPLAVVNGITMSLTDAFSSSFSDYKIKRTGESPMPLVYGLDYRYHVTPRFNVGLDLGYMQFKADYELKKGGDVQEGTRKTNFVLILPSAEYAYMNKRKVRLYGNASAGVTTFSGKSSVGATANNDNDYSSTVFAFQINPIGVRYGERFAGFAELGFGFKGFLSLGFSARL</sequence>
<organism evidence="2 3">
    <name type="scientific">Sphingobacterium faecale</name>
    <dbReference type="NCBI Taxonomy" id="2803775"/>
    <lineage>
        <taxon>Bacteria</taxon>
        <taxon>Pseudomonadati</taxon>
        <taxon>Bacteroidota</taxon>
        <taxon>Sphingobacteriia</taxon>
        <taxon>Sphingobacteriales</taxon>
        <taxon>Sphingobacteriaceae</taxon>
        <taxon>Sphingobacterium</taxon>
    </lineage>
</organism>
<dbReference type="Gene3D" id="2.40.160.20">
    <property type="match status" value="1"/>
</dbReference>
<proteinExistence type="predicted"/>
<gene>
    <name evidence="2" type="ORF">JKG61_18235</name>
</gene>
<keyword evidence="3" id="KW-1185">Reference proteome</keyword>